<protein>
    <submittedName>
        <fullName evidence="5">OmpA family protein</fullName>
    </submittedName>
</protein>
<gene>
    <name evidence="5" type="ORF">NP075_05870</name>
</gene>
<feature type="domain" description="OmpA-like" evidence="4">
    <location>
        <begin position="75"/>
        <end position="192"/>
    </location>
</feature>
<dbReference type="Proteomes" id="UP001317322">
    <property type="component" value="Chromosome"/>
</dbReference>
<dbReference type="RefSeq" id="WP_227564583.1">
    <property type="nucleotide sequence ID" value="NZ_CP101989.1"/>
</dbReference>
<feature type="region of interest" description="Disordered" evidence="2">
    <location>
        <begin position="187"/>
        <end position="216"/>
    </location>
</feature>
<evidence type="ECO:0000313" key="6">
    <source>
        <dbReference type="Proteomes" id="UP001317322"/>
    </source>
</evidence>
<reference evidence="5 6" key="1">
    <citation type="submission" date="2022-07" db="EMBL/GenBank/DDBJ databases">
        <title>Novel species in genus cellulomonas.</title>
        <authorList>
            <person name="Ye L."/>
        </authorList>
    </citation>
    <scope>NUCLEOTIDE SEQUENCE [LARGE SCALE GENOMIC DNA]</scope>
    <source>
        <strain evidence="6">zg-Y908</strain>
    </source>
</reference>
<dbReference type="InterPro" id="IPR050330">
    <property type="entry name" value="Bact_OuterMem_StrucFunc"/>
</dbReference>
<feature type="chain" id="PRO_5046958364" evidence="3">
    <location>
        <begin position="20"/>
        <end position="367"/>
    </location>
</feature>
<evidence type="ECO:0000256" key="3">
    <source>
        <dbReference type="SAM" id="SignalP"/>
    </source>
</evidence>
<dbReference type="InterPro" id="IPR036737">
    <property type="entry name" value="OmpA-like_sf"/>
</dbReference>
<evidence type="ECO:0000313" key="5">
    <source>
        <dbReference type="EMBL" id="UUI66242.1"/>
    </source>
</evidence>
<name>A0ABY5K716_9CELL</name>
<dbReference type="PANTHER" id="PTHR30329:SF21">
    <property type="entry name" value="LIPOPROTEIN YIAD-RELATED"/>
    <property type="match status" value="1"/>
</dbReference>
<organism evidence="5 6">
    <name type="scientific">Cellulomonas wangsupingiae</name>
    <dbReference type="NCBI Taxonomy" id="2968085"/>
    <lineage>
        <taxon>Bacteria</taxon>
        <taxon>Bacillati</taxon>
        <taxon>Actinomycetota</taxon>
        <taxon>Actinomycetes</taxon>
        <taxon>Micrococcales</taxon>
        <taxon>Cellulomonadaceae</taxon>
        <taxon>Cellulomonas</taxon>
    </lineage>
</organism>
<evidence type="ECO:0000259" key="4">
    <source>
        <dbReference type="PROSITE" id="PS51123"/>
    </source>
</evidence>
<dbReference type="PANTHER" id="PTHR30329">
    <property type="entry name" value="STATOR ELEMENT OF FLAGELLAR MOTOR COMPLEX"/>
    <property type="match status" value="1"/>
</dbReference>
<keyword evidence="6" id="KW-1185">Reference proteome</keyword>
<dbReference type="PROSITE" id="PS51123">
    <property type="entry name" value="OMPA_2"/>
    <property type="match status" value="1"/>
</dbReference>
<dbReference type="Gene3D" id="3.30.1330.60">
    <property type="entry name" value="OmpA-like domain"/>
    <property type="match status" value="1"/>
</dbReference>
<dbReference type="Pfam" id="PF00691">
    <property type="entry name" value="OmpA"/>
    <property type="match status" value="1"/>
</dbReference>
<proteinExistence type="predicted"/>
<dbReference type="SUPFAM" id="SSF103088">
    <property type="entry name" value="OmpA-like"/>
    <property type="match status" value="1"/>
</dbReference>
<dbReference type="EMBL" id="CP101989">
    <property type="protein sequence ID" value="UUI66242.1"/>
    <property type="molecule type" value="Genomic_DNA"/>
</dbReference>
<feature type="compositionally biased region" description="Pro residues" evidence="2">
    <location>
        <begin position="197"/>
        <end position="213"/>
    </location>
</feature>
<dbReference type="InterPro" id="IPR006665">
    <property type="entry name" value="OmpA-like"/>
</dbReference>
<evidence type="ECO:0000256" key="2">
    <source>
        <dbReference type="SAM" id="MobiDB-lite"/>
    </source>
</evidence>
<keyword evidence="1" id="KW-0472">Membrane</keyword>
<evidence type="ECO:0000256" key="1">
    <source>
        <dbReference type="PROSITE-ProRule" id="PRU00473"/>
    </source>
</evidence>
<feature type="signal peptide" evidence="3">
    <location>
        <begin position="1"/>
        <end position="19"/>
    </location>
</feature>
<keyword evidence="3" id="KW-0732">Signal</keyword>
<accession>A0ABY5K716</accession>
<sequence>MRRRYLTAAPLCLLLVAAAPTPPGPISLGDLPAVTAKVREDSVRVGDLERLHVFLHDHSERSLSVTPLATREEEDGETVVSLATDLLFPGDDASLSDTARAQIGGLLSDVPDGGEVAVEGHTDSFGTPERDQALSESRAAAVADAVRAARPDLVLTVLGYGGTRPRVEELGDDAPEHRAANRRVELRHRSVAGATPAPAPEPVRSAPPRPPTSPHVLPLPADAVTGQETRFPAVTVAGADVVVGVEELVVRGAVTQLSLIVRLEGAERLVQDLPDLHETLDAGSRGTGVAWNPVLVDRAGLLRYGEVRAERLGDAWAGEGHQVGTPLTAPRRFTITYPRLLGEPSAVDVVLGEGLPVLTGVDVEVER</sequence>